<evidence type="ECO:0000256" key="1">
    <source>
        <dbReference type="SAM" id="MobiDB-lite"/>
    </source>
</evidence>
<keyword evidence="3" id="KW-1185">Reference proteome</keyword>
<name>A0A2V5HGQ8_ASPV1</name>
<gene>
    <name evidence="2" type="ORF">BO99DRAFT_95016</name>
</gene>
<dbReference type="AlphaFoldDB" id="A0A2V5HGQ8"/>
<organism evidence="2 3">
    <name type="scientific">Aspergillus violaceofuscus (strain CBS 115571)</name>
    <dbReference type="NCBI Taxonomy" id="1450538"/>
    <lineage>
        <taxon>Eukaryota</taxon>
        <taxon>Fungi</taxon>
        <taxon>Dikarya</taxon>
        <taxon>Ascomycota</taxon>
        <taxon>Pezizomycotina</taxon>
        <taxon>Eurotiomycetes</taxon>
        <taxon>Eurotiomycetidae</taxon>
        <taxon>Eurotiales</taxon>
        <taxon>Aspergillaceae</taxon>
        <taxon>Aspergillus</taxon>
    </lineage>
</organism>
<proteinExistence type="predicted"/>
<feature type="region of interest" description="Disordered" evidence="1">
    <location>
        <begin position="56"/>
        <end position="76"/>
    </location>
</feature>
<sequence length="121" mass="13100">MIHDPPLLFQMGPAPVLPFVLLRRPLLLSALTSSSSPPPPLPSSLLPSLSTLSTASLPDSLARPQPHSLTHPHRRVSLSAPEEPLLGYLYLSRLEIGNSIPAFRATPRSSRVQFSCRAPPI</sequence>
<reference evidence="2 3" key="1">
    <citation type="submission" date="2018-02" db="EMBL/GenBank/DDBJ databases">
        <title>The genomes of Aspergillus section Nigri reveals drivers in fungal speciation.</title>
        <authorList>
            <consortium name="DOE Joint Genome Institute"/>
            <person name="Vesth T.C."/>
            <person name="Nybo J."/>
            <person name="Theobald S."/>
            <person name="Brandl J."/>
            <person name="Frisvad J.C."/>
            <person name="Nielsen K.F."/>
            <person name="Lyhne E.K."/>
            <person name="Kogle M.E."/>
            <person name="Kuo A."/>
            <person name="Riley R."/>
            <person name="Clum A."/>
            <person name="Nolan M."/>
            <person name="Lipzen A."/>
            <person name="Salamov A."/>
            <person name="Henrissat B."/>
            <person name="Wiebenga A."/>
            <person name="De vries R.P."/>
            <person name="Grigoriev I.V."/>
            <person name="Mortensen U.H."/>
            <person name="Andersen M.R."/>
            <person name="Baker S.E."/>
        </authorList>
    </citation>
    <scope>NUCLEOTIDE SEQUENCE [LARGE SCALE GENOMIC DNA]</scope>
    <source>
        <strain evidence="2 3">CBS 115571</strain>
    </source>
</reference>
<protein>
    <submittedName>
        <fullName evidence="2">Uncharacterized protein</fullName>
    </submittedName>
</protein>
<dbReference type="Proteomes" id="UP000249829">
    <property type="component" value="Unassembled WGS sequence"/>
</dbReference>
<dbReference type="EMBL" id="KZ825120">
    <property type="protein sequence ID" value="PYI20994.1"/>
    <property type="molecule type" value="Genomic_DNA"/>
</dbReference>
<evidence type="ECO:0000313" key="3">
    <source>
        <dbReference type="Proteomes" id="UP000249829"/>
    </source>
</evidence>
<accession>A0A2V5HGQ8</accession>
<evidence type="ECO:0000313" key="2">
    <source>
        <dbReference type="EMBL" id="PYI20994.1"/>
    </source>
</evidence>